<keyword evidence="3" id="KW-1185">Reference proteome</keyword>
<dbReference type="PROSITE" id="PS50801">
    <property type="entry name" value="STAS"/>
    <property type="match status" value="1"/>
</dbReference>
<dbReference type="RefSeq" id="WP_345644063.1">
    <property type="nucleotide sequence ID" value="NZ_BAABLY010000025.1"/>
</dbReference>
<feature type="domain" description="STAS" evidence="1">
    <location>
        <begin position="15"/>
        <end position="84"/>
    </location>
</feature>
<dbReference type="Proteomes" id="UP001464923">
    <property type="component" value="Unassembled WGS sequence"/>
</dbReference>
<dbReference type="Gene3D" id="3.30.750.24">
    <property type="entry name" value="STAS domain"/>
    <property type="match status" value="1"/>
</dbReference>
<dbReference type="EMBL" id="JBEDNP010000010">
    <property type="protein sequence ID" value="MEQ3540760.1"/>
    <property type="molecule type" value="Genomic_DNA"/>
</dbReference>
<proteinExistence type="predicted"/>
<evidence type="ECO:0000259" key="1">
    <source>
        <dbReference type="PROSITE" id="PS50801"/>
    </source>
</evidence>
<comment type="caution">
    <text evidence="2">The sequence shown here is derived from an EMBL/GenBank/DDBJ whole genome shotgun (WGS) entry which is preliminary data.</text>
</comment>
<reference evidence="2 3" key="1">
    <citation type="submission" date="2024-03" db="EMBL/GenBank/DDBJ databases">
        <title>Draft genome sequence of Pseudonocardia tropica JCM 19149.</title>
        <authorList>
            <person name="Butdee W."/>
            <person name="Duangmal K."/>
        </authorList>
    </citation>
    <scope>NUCLEOTIDE SEQUENCE [LARGE SCALE GENOMIC DNA]</scope>
    <source>
        <strain evidence="2 3">JCM 19149</strain>
    </source>
</reference>
<gene>
    <name evidence="2" type="ORF">WHI96_18275</name>
</gene>
<accession>A0ABV1JXR4</accession>
<organism evidence="2 3">
    <name type="scientific">Pseudonocardia tropica</name>
    <dbReference type="NCBI Taxonomy" id="681289"/>
    <lineage>
        <taxon>Bacteria</taxon>
        <taxon>Bacillati</taxon>
        <taxon>Actinomycetota</taxon>
        <taxon>Actinomycetes</taxon>
        <taxon>Pseudonocardiales</taxon>
        <taxon>Pseudonocardiaceae</taxon>
        <taxon>Pseudonocardia</taxon>
    </lineage>
</organism>
<dbReference type="InterPro" id="IPR036513">
    <property type="entry name" value="STAS_dom_sf"/>
</dbReference>
<evidence type="ECO:0000313" key="3">
    <source>
        <dbReference type="Proteomes" id="UP001464923"/>
    </source>
</evidence>
<dbReference type="InterPro" id="IPR002645">
    <property type="entry name" value="STAS_dom"/>
</dbReference>
<protein>
    <submittedName>
        <fullName evidence="2">STAS domain-containing protein</fullName>
    </submittedName>
</protein>
<evidence type="ECO:0000313" key="2">
    <source>
        <dbReference type="EMBL" id="MEQ3540760.1"/>
    </source>
</evidence>
<dbReference type="SUPFAM" id="SSF52091">
    <property type="entry name" value="SpoIIaa-like"/>
    <property type="match status" value="1"/>
</dbReference>
<dbReference type="Pfam" id="PF01740">
    <property type="entry name" value="STAS"/>
    <property type="match status" value="1"/>
</dbReference>
<sequence length="118" mass="11134">MVGLRAELAHAGAAVSVVSLIGDVDLASRHVLAVALDGAAVAAGVGGRVVLDLDRVSFMGACGLGLVLAAHATASGLGGAVILVLDGDAPAARAVSLLVGAGPDIHPTLTAALAAAAA</sequence>
<name>A0ABV1JXR4_9PSEU</name>